<keyword evidence="1" id="KW-1133">Transmembrane helix</keyword>
<feature type="transmembrane region" description="Helical" evidence="1">
    <location>
        <begin position="101"/>
        <end position="120"/>
    </location>
</feature>
<dbReference type="eggNOG" id="COG1807">
    <property type="taxonomic scope" value="Bacteria"/>
</dbReference>
<dbReference type="STRING" id="234267.Acid_7493"/>
<dbReference type="AlphaFoldDB" id="Q01PL9"/>
<keyword evidence="1" id="KW-0472">Membrane</keyword>
<accession>Q01PL9</accession>
<feature type="transmembrane region" description="Helical" evidence="1">
    <location>
        <begin position="220"/>
        <end position="240"/>
    </location>
</feature>
<name>Q01PL9_SOLUE</name>
<feature type="transmembrane region" description="Helical" evidence="1">
    <location>
        <begin position="260"/>
        <end position="279"/>
    </location>
</feature>
<evidence type="ECO:0000313" key="2">
    <source>
        <dbReference type="EMBL" id="ABJ88401.1"/>
    </source>
</evidence>
<gene>
    <name evidence="2" type="ordered locus">Acid_7493</name>
</gene>
<evidence type="ECO:0000256" key="1">
    <source>
        <dbReference type="SAM" id="Phobius"/>
    </source>
</evidence>
<protein>
    <recommendedName>
        <fullName evidence="3">Glycosyltransferase RgtA/B/C/D-like domain-containing protein</fullName>
    </recommendedName>
</protein>
<dbReference type="HOGENOM" id="CLU_520633_0_0_0"/>
<dbReference type="OrthoDB" id="109740at2"/>
<feature type="transmembrane region" description="Helical" evidence="1">
    <location>
        <begin position="286"/>
        <end position="308"/>
    </location>
</feature>
<organism evidence="2">
    <name type="scientific">Solibacter usitatus (strain Ellin6076)</name>
    <dbReference type="NCBI Taxonomy" id="234267"/>
    <lineage>
        <taxon>Bacteria</taxon>
        <taxon>Pseudomonadati</taxon>
        <taxon>Acidobacteriota</taxon>
        <taxon>Terriglobia</taxon>
        <taxon>Bryobacterales</taxon>
        <taxon>Solibacteraceae</taxon>
        <taxon>Candidatus Solibacter</taxon>
    </lineage>
</organism>
<feature type="transmembrane region" description="Helical" evidence="1">
    <location>
        <begin position="126"/>
        <end position="146"/>
    </location>
</feature>
<feature type="transmembrane region" description="Helical" evidence="1">
    <location>
        <begin position="26"/>
        <end position="44"/>
    </location>
</feature>
<dbReference type="EMBL" id="CP000473">
    <property type="protein sequence ID" value="ABJ88401.1"/>
    <property type="molecule type" value="Genomic_DNA"/>
</dbReference>
<evidence type="ECO:0008006" key="3">
    <source>
        <dbReference type="Google" id="ProtNLM"/>
    </source>
</evidence>
<dbReference type="InParanoid" id="Q01PL9"/>
<feature type="transmembrane region" description="Helical" evidence="1">
    <location>
        <begin position="360"/>
        <end position="379"/>
    </location>
</feature>
<feature type="transmembrane region" description="Helical" evidence="1">
    <location>
        <begin position="336"/>
        <end position="354"/>
    </location>
</feature>
<sequence length="523" mass="56482">MTPAGSPPPQTARAADTAPAATQQRALLSAILIGLATGSLAYLATRDRLTVTNDEGIYLISGLSVFRGAVPYRDFFAITGPGNFWLLGAIFRMAGVSLRTAHLLVACDLGVLTALAYWLASRLASWRTALGCALLCSALFLSNPTYAPLNHRWDSSTFALASVALAVAAVQFSSRTAACLAGIIGMLAAWITPPVGLIALVVAPWLWLRGKPRLLGPFHAAGAALGALLPAAILNAQGGLGPMLHALFWNAAHYSAANQVAYGFFFGGPAALFAGVHGVEWLPRILLALPFLLPALLPPLVAAAWLPAWRAPKSLEAFLLLCGLALVASNYPRWDLLHLLYISPVFLILGAVWLDRHTSGLCGMLLFLAFFLPAGMMCLQNLSGGSETTVATPVGRVQVSESNAQAVRMSVARIRPGDSLFVFPYEPVFYFLTGARNPTRYFWLQPGMMSDQDERTAYAELNANPPDWILYRDIPPAEYLRIWPGTDPARLRLSLIEDFIRTRYVACDLARGGDGERQLLKRR</sequence>
<proteinExistence type="predicted"/>
<dbReference type="KEGG" id="sus:Acid_7493"/>
<keyword evidence="1" id="KW-0812">Transmembrane</keyword>
<reference evidence="2" key="1">
    <citation type="submission" date="2006-10" db="EMBL/GenBank/DDBJ databases">
        <title>Complete sequence of Solibacter usitatus Ellin6076.</title>
        <authorList>
            <consortium name="US DOE Joint Genome Institute"/>
            <person name="Copeland A."/>
            <person name="Lucas S."/>
            <person name="Lapidus A."/>
            <person name="Barry K."/>
            <person name="Detter J.C."/>
            <person name="Glavina del Rio T."/>
            <person name="Hammon N."/>
            <person name="Israni S."/>
            <person name="Dalin E."/>
            <person name="Tice H."/>
            <person name="Pitluck S."/>
            <person name="Thompson L.S."/>
            <person name="Brettin T."/>
            <person name="Bruce D."/>
            <person name="Han C."/>
            <person name="Tapia R."/>
            <person name="Gilna P."/>
            <person name="Schmutz J."/>
            <person name="Larimer F."/>
            <person name="Land M."/>
            <person name="Hauser L."/>
            <person name="Kyrpides N."/>
            <person name="Mikhailova N."/>
            <person name="Janssen P.H."/>
            <person name="Kuske C.R."/>
            <person name="Richardson P."/>
        </authorList>
    </citation>
    <scope>NUCLEOTIDE SEQUENCE</scope>
    <source>
        <strain evidence="2">Ellin6076</strain>
    </source>
</reference>
<feature type="transmembrane region" description="Helical" evidence="1">
    <location>
        <begin position="180"/>
        <end position="208"/>
    </location>
</feature>